<keyword evidence="3" id="KW-1185">Reference proteome</keyword>
<evidence type="ECO:0000313" key="2">
    <source>
        <dbReference type="EMBL" id="GAA4095740.1"/>
    </source>
</evidence>
<protein>
    <recommendedName>
        <fullName evidence="4">ABC transporter permease</fullName>
    </recommendedName>
</protein>
<evidence type="ECO:0000313" key="3">
    <source>
        <dbReference type="Proteomes" id="UP001500683"/>
    </source>
</evidence>
<dbReference type="EMBL" id="BAAAZG010000052">
    <property type="protein sequence ID" value="GAA4095740.1"/>
    <property type="molecule type" value="Genomic_DNA"/>
</dbReference>
<name>A0ABP7WSH9_9ACTN</name>
<sequence>MTDRVVITGAWRPLYEAGVVGVGLAAITALAMRVLSFLGDDGRGTTEPDRMWGLGWHAGTLALAGVIAVLFALAMIDAGRAESDSGRAESAYGGIGTAQRFGLVLGVGAWLLGGLYTLAVWFVLGEVCEGGGQGSFDCVHRPGPVLNVLGVAASLAPTLVLWVLFRKGRRSRVAAWLSPVLVIGLYALALLLWEPHIGLGVPLRPEPDF</sequence>
<evidence type="ECO:0008006" key="4">
    <source>
        <dbReference type="Google" id="ProtNLM"/>
    </source>
</evidence>
<gene>
    <name evidence="2" type="ORF">GCM10022214_68770</name>
</gene>
<keyword evidence="1" id="KW-0472">Membrane</keyword>
<feature type="transmembrane region" description="Helical" evidence="1">
    <location>
        <begin position="14"/>
        <end position="35"/>
    </location>
</feature>
<keyword evidence="1" id="KW-0812">Transmembrane</keyword>
<organism evidence="2 3">
    <name type="scientific">Actinomadura miaoliensis</name>
    <dbReference type="NCBI Taxonomy" id="430685"/>
    <lineage>
        <taxon>Bacteria</taxon>
        <taxon>Bacillati</taxon>
        <taxon>Actinomycetota</taxon>
        <taxon>Actinomycetes</taxon>
        <taxon>Streptosporangiales</taxon>
        <taxon>Thermomonosporaceae</taxon>
        <taxon>Actinomadura</taxon>
    </lineage>
</organism>
<reference evidence="3" key="1">
    <citation type="journal article" date="2019" name="Int. J. Syst. Evol. Microbiol.">
        <title>The Global Catalogue of Microorganisms (GCM) 10K type strain sequencing project: providing services to taxonomists for standard genome sequencing and annotation.</title>
        <authorList>
            <consortium name="The Broad Institute Genomics Platform"/>
            <consortium name="The Broad Institute Genome Sequencing Center for Infectious Disease"/>
            <person name="Wu L."/>
            <person name="Ma J."/>
        </authorList>
    </citation>
    <scope>NUCLEOTIDE SEQUENCE [LARGE SCALE GENOMIC DNA]</scope>
    <source>
        <strain evidence="3">JCM 16702</strain>
    </source>
</reference>
<feature type="transmembrane region" description="Helical" evidence="1">
    <location>
        <begin position="55"/>
        <end position="79"/>
    </location>
</feature>
<feature type="transmembrane region" description="Helical" evidence="1">
    <location>
        <begin position="144"/>
        <end position="165"/>
    </location>
</feature>
<keyword evidence="1" id="KW-1133">Transmembrane helix</keyword>
<accession>A0ABP7WSH9</accession>
<feature type="transmembrane region" description="Helical" evidence="1">
    <location>
        <begin position="100"/>
        <end position="124"/>
    </location>
</feature>
<evidence type="ECO:0000256" key="1">
    <source>
        <dbReference type="SAM" id="Phobius"/>
    </source>
</evidence>
<dbReference type="RefSeq" id="WP_344955930.1">
    <property type="nucleotide sequence ID" value="NZ_BAAAZG010000052.1"/>
</dbReference>
<comment type="caution">
    <text evidence="2">The sequence shown here is derived from an EMBL/GenBank/DDBJ whole genome shotgun (WGS) entry which is preliminary data.</text>
</comment>
<dbReference type="Proteomes" id="UP001500683">
    <property type="component" value="Unassembled WGS sequence"/>
</dbReference>
<feature type="transmembrane region" description="Helical" evidence="1">
    <location>
        <begin position="174"/>
        <end position="193"/>
    </location>
</feature>
<proteinExistence type="predicted"/>